<dbReference type="EMBL" id="JAPDRQ010000326">
    <property type="protein sequence ID" value="KAJ9650614.1"/>
    <property type="molecule type" value="Genomic_DNA"/>
</dbReference>
<organism evidence="1 2">
    <name type="scientific">Neophaeococcomyces mojaviensis</name>
    <dbReference type="NCBI Taxonomy" id="3383035"/>
    <lineage>
        <taxon>Eukaryota</taxon>
        <taxon>Fungi</taxon>
        <taxon>Dikarya</taxon>
        <taxon>Ascomycota</taxon>
        <taxon>Pezizomycotina</taxon>
        <taxon>Eurotiomycetes</taxon>
        <taxon>Chaetothyriomycetidae</taxon>
        <taxon>Chaetothyriales</taxon>
        <taxon>Chaetothyriales incertae sedis</taxon>
        <taxon>Neophaeococcomyces</taxon>
    </lineage>
</organism>
<gene>
    <name evidence="1" type="ORF">H2198_010086</name>
</gene>
<keyword evidence="2" id="KW-1185">Reference proteome</keyword>
<name>A0ACC2ZSL7_9EURO</name>
<evidence type="ECO:0000313" key="1">
    <source>
        <dbReference type="EMBL" id="KAJ9650614.1"/>
    </source>
</evidence>
<reference evidence="1" key="1">
    <citation type="submission" date="2022-10" db="EMBL/GenBank/DDBJ databases">
        <title>Culturing micro-colonial fungi from biological soil crusts in the Mojave desert and describing Neophaeococcomyces mojavensis, and introducing the new genera and species Taxawa tesnikishii.</title>
        <authorList>
            <person name="Kurbessoian T."/>
            <person name="Stajich J.E."/>
        </authorList>
    </citation>
    <scope>NUCLEOTIDE SEQUENCE</scope>
    <source>
        <strain evidence="1">JES_112</strain>
    </source>
</reference>
<accession>A0ACC2ZSL7</accession>
<comment type="caution">
    <text evidence="1">The sequence shown here is derived from an EMBL/GenBank/DDBJ whole genome shotgun (WGS) entry which is preliminary data.</text>
</comment>
<sequence length="521" mass="58335">MPNTGRPSKDCHECRRRRVKCDLGQPECQRCIKLGKRCPGYRDESTLLFKNEDILTLSQASSSRDRRRSSQAQDQPTSDHSGTTTPQLRPGHQSPLSYGQAAPPYTRSMRMDRVMSKEGWNSPPSRERPEEWEEYTLPLVLNLFSHSNMPFCLCRALPTMLLGASDNSPLLLSCKALGFAVLANKVSLESAQAARDDAYGKALVATNAVLSDPEVCKQDFVLVSVWLLSIYEIVTASKSSTSFPGPVNWSIHTQGLSELLRIRGPEQLRVEYSRNIFWLVASSIQMRSLIGGVDCPPFIGEWINAFQLECPPSELDCLHVAQFANHSADICAKVRQAIVSDSLDSLPWTVQQLWDEVLGLQSVLESAQPQISPFEAPVSVKSHIQNRYRTCYTRTLQFMYQLLESDLPMQDLTIDTATCNHIRSQITAIIQSLAAATIHTAERVLAPDTNMSDPTLSSMPDWFDILKILWPLRILCACKQILLPSQVETVEAMLQRINDDFCIRQAVAPHGLSESSDFHIE</sequence>
<proteinExistence type="predicted"/>
<evidence type="ECO:0000313" key="2">
    <source>
        <dbReference type="Proteomes" id="UP001172386"/>
    </source>
</evidence>
<dbReference type="Proteomes" id="UP001172386">
    <property type="component" value="Unassembled WGS sequence"/>
</dbReference>
<protein>
    <submittedName>
        <fullName evidence="1">Uncharacterized protein</fullName>
    </submittedName>
</protein>